<dbReference type="HAMAP" id="MF_02220">
    <property type="entry name" value="XylB"/>
    <property type="match status" value="1"/>
</dbReference>
<keyword evidence="6 7" id="KW-0067">ATP-binding</keyword>
<evidence type="ECO:0000259" key="9">
    <source>
        <dbReference type="Pfam" id="PF00370"/>
    </source>
</evidence>
<keyword evidence="5 7" id="KW-0418">Kinase</keyword>
<evidence type="ECO:0000259" key="10">
    <source>
        <dbReference type="Pfam" id="PF02782"/>
    </source>
</evidence>
<evidence type="ECO:0000313" key="11">
    <source>
        <dbReference type="EMBL" id="PCK24682.1"/>
    </source>
</evidence>
<dbReference type="RefSeq" id="WP_007727678.1">
    <property type="nucleotide sequence ID" value="NZ_CP063234.1"/>
</dbReference>
<name>A0A2A5J5N8_RHOSG</name>
<keyword evidence="2 7" id="KW-0859">Xylose metabolism</keyword>
<keyword evidence="4 7" id="KW-0547">Nucleotide-binding</keyword>
<dbReference type="GO" id="GO:0042732">
    <property type="term" value="P:D-xylose metabolic process"/>
    <property type="evidence" value="ECO:0007669"/>
    <property type="project" value="UniProtKB-KW"/>
</dbReference>
<evidence type="ECO:0000256" key="2">
    <source>
        <dbReference type="ARBA" id="ARBA00022629"/>
    </source>
</evidence>
<feature type="site" description="Important for activity" evidence="7">
    <location>
        <position position="8"/>
    </location>
</feature>
<evidence type="ECO:0000256" key="7">
    <source>
        <dbReference type="HAMAP-Rule" id="MF_02220"/>
    </source>
</evidence>
<dbReference type="Proteomes" id="UP000230886">
    <property type="component" value="Unassembled WGS sequence"/>
</dbReference>
<evidence type="ECO:0000256" key="1">
    <source>
        <dbReference type="ARBA" id="ARBA00009156"/>
    </source>
</evidence>
<dbReference type="InterPro" id="IPR018485">
    <property type="entry name" value="FGGY_C"/>
</dbReference>
<keyword evidence="7 8" id="KW-0119">Carbohydrate metabolism</keyword>
<dbReference type="GO" id="GO:0005524">
    <property type="term" value="F:ATP binding"/>
    <property type="evidence" value="ECO:0007669"/>
    <property type="project" value="UniProtKB-UniRule"/>
</dbReference>
<dbReference type="GO" id="GO:0004856">
    <property type="term" value="F:D-xylulokinase activity"/>
    <property type="evidence" value="ECO:0007669"/>
    <property type="project" value="UniProtKB-UniRule"/>
</dbReference>
<accession>A0A2A5J5N8</accession>
<keyword evidence="3 7" id="KW-0808">Transferase</keyword>
<dbReference type="GO" id="GO:0005998">
    <property type="term" value="P:xylulose catabolic process"/>
    <property type="evidence" value="ECO:0007669"/>
    <property type="project" value="UniProtKB-UniRule"/>
</dbReference>
<feature type="domain" description="Carbohydrate kinase FGGY N-terminal" evidence="9">
    <location>
        <begin position="4"/>
        <end position="221"/>
    </location>
</feature>
<dbReference type="AlphaFoldDB" id="A0A2A5J5N8"/>
<dbReference type="InterPro" id="IPR050406">
    <property type="entry name" value="FGGY_Carb_Kinase"/>
</dbReference>
<dbReference type="InterPro" id="IPR000577">
    <property type="entry name" value="Carb_kinase_FGGY"/>
</dbReference>
<evidence type="ECO:0000256" key="5">
    <source>
        <dbReference type="ARBA" id="ARBA00022777"/>
    </source>
</evidence>
<dbReference type="CDD" id="cd07809">
    <property type="entry name" value="ASKHA_NBD_FGGY_BaXK-like"/>
    <property type="match status" value="1"/>
</dbReference>
<comment type="function">
    <text evidence="7">Catalyzes the phosphorylation of D-xylulose to D-xylulose 5-phosphate.</text>
</comment>
<dbReference type="InterPro" id="IPR018484">
    <property type="entry name" value="FGGY_N"/>
</dbReference>
<feature type="domain" description="Carbohydrate kinase FGGY C-terminal" evidence="10">
    <location>
        <begin position="244"/>
        <end position="426"/>
    </location>
</feature>
<feature type="binding site" evidence="7">
    <location>
        <begin position="71"/>
        <end position="72"/>
    </location>
    <ligand>
        <name>substrate</name>
    </ligand>
</feature>
<comment type="similarity">
    <text evidence="1 7 8">Belongs to the FGGY kinase family.</text>
</comment>
<reference evidence="11 12" key="1">
    <citation type="submission" date="2017-07" db="EMBL/GenBank/DDBJ databases">
        <title>Draft sequence of Rhodococcus enclensis 23b-28.</title>
        <authorList>
            <person name="Besaury L."/>
            <person name="Sancelme M."/>
            <person name="Amato P."/>
            <person name="Lallement A."/>
            <person name="Delort A.-M."/>
        </authorList>
    </citation>
    <scope>NUCLEOTIDE SEQUENCE [LARGE SCALE GENOMIC DNA]</scope>
    <source>
        <strain evidence="11 12">23b-28</strain>
    </source>
</reference>
<evidence type="ECO:0000256" key="8">
    <source>
        <dbReference type="RuleBase" id="RU364073"/>
    </source>
</evidence>
<dbReference type="EC" id="2.7.1.17" evidence="7 8"/>
<dbReference type="Pfam" id="PF02782">
    <property type="entry name" value="FGGY_C"/>
    <property type="match status" value="1"/>
</dbReference>
<evidence type="ECO:0000313" key="12">
    <source>
        <dbReference type="Proteomes" id="UP000230886"/>
    </source>
</evidence>
<protein>
    <recommendedName>
        <fullName evidence="7 8">Xylulose kinase</fullName>
        <shortName evidence="7 8">Xylulokinase</shortName>
        <ecNumber evidence="7 8">2.7.1.17</ecNumber>
    </recommendedName>
</protein>
<gene>
    <name evidence="7 8 11" type="primary">xylB</name>
    <name evidence="11" type="ORF">CHR55_24365</name>
</gene>
<organism evidence="11 12">
    <name type="scientific">Rhodococcus qingshengii</name>
    <dbReference type="NCBI Taxonomy" id="334542"/>
    <lineage>
        <taxon>Bacteria</taxon>
        <taxon>Bacillati</taxon>
        <taxon>Actinomycetota</taxon>
        <taxon>Actinomycetes</taxon>
        <taxon>Mycobacteriales</taxon>
        <taxon>Nocardiaceae</taxon>
        <taxon>Rhodococcus</taxon>
        <taxon>Rhodococcus erythropolis group</taxon>
    </lineage>
</organism>
<dbReference type="PANTHER" id="PTHR43095:SF5">
    <property type="entry name" value="XYLULOSE KINASE"/>
    <property type="match status" value="1"/>
</dbReference>
<feature type="active site" description="Proton acceptor" evidence="7">
    <location>
        <position position="227"/>
    </location>
</feature>
<dbReference type="EMBL" id="NOVD01000025">
    <property type="protein sequence ID" value="PCK24682.1"/>
    <property type="molecule type" value="Genomic_DNA"/>
</dbReference>
<dbReference type="NCBIfam" id="TIGR01312">
    <property type="entry name" value="XylB"/>
    <property type="match status" value="1"/>
</dbReference>
<sequence length="465" mass="47691">MALVAGIDSSTQSCKVIVRDADSGELVREGRAAHPVGTEIDPACWLEAMDSAIAAAGGLGDVAAVSVGAQQHGMVCLDSGGEVVRPALLWNDTRSAKAATDLVEELGGPKAWADAVGVVPVAAVTASKLRWLADHEPGNADRTAAVCLPHDWLSWKLGGSGSIEELVTDAGDASGTGYYAASTREYRKDLLALAFRGRTPHVPRVASPNEKIGSTRSGGIVGPGTGDNAAAALGLGAVPGDVIISIGTSGVVSAVSATPTHDPGGNVAGFADATGLHLPLVCTLNGARILDATASILGVDHAELSRLASTAPLGNDGLVMIPYFEGERTPNRPDATGAMHGFRLQNSTPAHFARAAIEGLLCGLADGVDDLVRQGVEVKRVLLVGGGAKSRALCEIAPAILGVPVVIPAPGEYVAEGACRQAAWALSGDTQPPVWPKPEERRFDAEPAPHVRERYASLRELTEGV</sequence>
<proteinExistence type="inferred from homology"/>
<evidence type="ECO:0000256" key="6">
    <source>
        <dbReference type="ARBA" id="ARBA00022840"/>
    </source>
</evidence>
<comment type="catalytic activity">
    <reaction evidence="7 8">
        <text>D-xylulose + ATP = D-xylulose 5-phosphate + ADP + H(+)</text>
        <dbReference type="Rhea" id="RHEA:10964"/>
        <dbReference type="ChEBI" id="CHEBI:15378"/>
        <dbReference type="ChEBI" id="CHEBI:17140"/>
        <dbReference type="ChEBI" id="CHEBI:30616"/>
        <dbReference type="ChEBI" id="CHEBI:57737"/>
        <dbReference type="ChEBI" id="CHEBI:456216"/>
        <dbReference type="EC" id="2.7.1.17"/>
    </reaction>
</comment>
<dbReference type="PIRSF" id="PIRSF000538">
    <property type="entry name" value="GlpK"/>
    <property type="match status" value="1"/>
</dbReference>
<comment type="caution">
    <text evidence="11">The sequence shown here is derived from an EMBL/GenBank/DDBJ whole genome shotgun (WGS) entry which is preliminary data.</text>
</comment>
<dbReference type="SUPFAM" id="SSF53067">
    <property type="entry name" value="Actin-like ATPase domain"/>
    <property type="match status" value="2"/>
</dbReference>
<dbReference type="InterPro" id="IPR006000">
    <property type="entry name" value="Xylulokinase"/>
</dbReference>
<dbReference type="Gene3D" id="3.30.420.40">
    <property type="match status" value="2"/>
</dbReference>
<evidence type="ECO:0000256" key="4">
    <source>
        <dbReference type="ARBA" id="ARBA00022741"/>
    </source>
</evidence>
<dbReference type="PANTHER" id="PTHR43095">
    <property type="entry name" value="SUGAR KINASE"/>
    <property type="match status" value="1"/>
</dbReference>
<dbReference type="InterPro" id="IPR043129">
    <property type="entry name" value="ATPase_NBD"/>
</dbReference>
<dbReference type="Pfam" id="PF00370">
    <property type="entry name" value="FGGY_N"/>
    <property type="match status" value="1"/>
</dbReference>
<evidence type="ECO:0000256" key="3">
    <source>
        <dbReference type="ARBA" id="ARBA00022679"/>
    </source>
</evidence>